<dbReference type="EMBL" id="FXTX01000002">
    <property type="protein sequence ID" value="SMP03487.1"/>
    <property type="molecule type" value="Genomic_DNA"/>
</dbReference>
<accession>A0AA46AD74</accession>
<protein>
    <submittedName>
        <fullName evidence="2">NurA domain-containing protein</fullName>
    </submittedName>
</protein>
<comment type="caution">
    <text evidence="2">The sequence shown here is derived from an EMBL/GenBank/DDBJ whole genome shotgun (WGS) entry which is preliminary data.</text>
</comment>
<sequence>MRIELIEKVERKKNKLSQILKKIDLSLRKEEVLSKWQNYKPKPITDLKVAVSDGSFNKKHYLGFYLYVFGGYSILFENENIKAEKFVGDIDISVIKNSNFADAYFKLVMFLSETKALYNLSKENKPNIIILDGTISSRFITPFPKADWFIKEDIDEKLSEIASYFIEEVEKDNQEIVAFNLEDKILKKLEKQNIEIRRDIIEAIIAKIAYFELLITLSKLLNLDYKPLIFGVAKTSDDTKIFNKSVPDIRIFYEFVEETGYTEKLYIDVEKIKWQFPEIYEDKVKFKLQDIDLQYFYAKYGEKKIISLIEVYQNPDMETISQEEIIDILHFYEINGYPFPLNFVDKEVRIKSDDFKLIENILGFSSQITGREGLE</sequence>
<gene>
    <name evidence="2" type="ORF">SAMN06264868_102132</name>
</gene>
<organism evidence="2 3">
    <name type="scientific">Venenivibrio stagnispumantis</name>
    <dbReference type="NCBI Taxonomy" id="407998"/>
    <lineage>
        <taxon>Bacteria</taxon>
        <taxon>Pseudomonadati</taxon>
        <taxon>Aquificota</taxon>
        <taxon>Aquificia</taxon>
        <taxon>Aquificales</taxon>
        <taxon>Hydrogenothermaceae</taxon>
        <taxon>Venenivibrio</taxon>
    </lineage>
</organism>
<name>A0AA46AD74_9AQUI</name>
<dbReference type="Pfam" id="PF09376">
    <property type="entry name" value="NurA"/>
    <property type="match status" value="1"/>
</dbReference>
<evidence type="ECO:0000259" key="1">
    <source>
        <dbReference type="SMART" id="SM00933"/>
    </source>
</evidence>
<evidence type="ECO:0000313" key="2">
    <source>
        <dbReference type="EMBL" id="SMP03487.1"/>
    </source>
</evidence>
<keyword evidence="3" id="KW-1185">Reference proteome</keyword>
<dbReference type="AlphaFoldDB" id="A0AA46AD74"/>
<dbReference type="RefSeq" id="WP_265133378.1">
    <property type="nucleotide sequence ID" value="NZ_FXTX01000002.1"/>
</dbReference>
<dbReference type="Proteomes" id="UP001157947">
    <property type="component" value="Unassembled WGS sequence"/>
</dbReference>
<feature type="domain" description="NurA" evidence="1">
    <location>
        <begin position="47"/>
        <end position="350"/>
    </location>
</feature>
<dbReference type="SMART" id="SM00933">
    <property type="entry name" value="NurA"/>
    <property type="match status" value="1"/>
</dbReference>
<proteinExistence type="predicted"/>
<evidence type="ECO:0000313" key="3">
    <source>
        <dbReference type="Proteomes" id="UP001157947"/>
    </source>
</evidence>
<reference evidence="2" key="1">
    <citation type="submission" date="2017-05" db="EMBL/GenBank/DDBJ databases">
        <authorList>
            <person name="Varghese N."/>
            <person name="Submissions S."/>
        </authorList>
    </citation>
    <scope>NUCLEOTIDE SEQUENCE</scope>
    <source>
        <strain evidence="2">DSM 18763</strain>
    </source>
</reference>
<dbReference type="InterPro" id="IPR018977">
    <property type="entry name" value="NurA_domain"/>
</dbReference>